<evidence type="ECO:0000259" key="1">
    <source>
        <dbReference type="Pfam" id="PF20236"/>
    </source>
</evidence>
<name>A0AAD7G118_MYCRO</name>
<dbReference type="Pfam" id="PF20236">
    <property type="entry name" value="DUF6593"/>
    <property type="match status" value="1"/>
</dbReference>
<keyword evidence="3" id="KW-1185">Reference proteome</keyword>
<dbReference type="Proteomes" id="UP001221757">
    <property type="component" value="Unassembled WGS sequence"/>
</dbReference>
<dbReference type="AlphaFoldDB" id="A0AAD7G118"/>
<proteinExistence type="predicted"/>
<dbReference type="InterPro" id="IPR046528">
    <property type="entry name" value="DUF6593"/>
</dbReference>
<protein>
    <recommendedName>
        <fullName evidence="1">DUF6593 domain-containing protein</fullName>
    </recommendedName>
</protein>
<evidence type="ECO:0000313" key="3">
    <source>
        <dbReference type="Proteomes" id="UP001221757"/>
    </source>
</evidence>
<comment type="caution">
    <text evidence="2">The sequence shown here is derived from an EMBL/GenBank/DDBJ whole genome shotgun (WGS) entry which is preliminary data.</text>
</comment>
<gene>
    <name evidence="2" type="ORF">B0H17DRAFT_1022540</name>
</gene>
<dbReference type="EMBL" id="JARKIE010000373">
    <property type="protein sequence ID" value="KAJ7648866.1"/>
    <property type="molecule type" value="Genomic_DNA"/>
</dbReference>
<reference evidence="2" key="1">
    <citation type="submission" date="2023-03" db="EMBL/GenBank/DDBJ databases">
        <title>Massive genome expansion in bonnet fungi (Mycena s.s.) driven by repeated elements and novel gene families across ecological guilds.</title>
        <authorList>
            <consortium name="Lawrence Berkeley National Laboratory"/>
            <person name="Harder C.B."/>
            <person name="Miyauchi S."/>
            <person name="Viragh M."/>
            <person name="Kuo A."/>
            <person name="Thoen E."/>
            <person name="Andreopoulos B."/>
            <person name="Lu D."/>
            <person name="Skrede I."/>
            <person name="Drula E."/>
            <person name="Henrissat B."/>
            <person name="Morin E."/>
            <person name="Kohler A."/>
            <person name="Barry K."/>
            <person name="LaButti K."/>
            <person name="Morin E."/>
            <person name="Salamov A."/>
            <person name="Lipzen A."/>
            <person name="Mereny Z."/>
            <person name="Hegedus B."/>
            <person name="Baldrian P."/>
            <person name="Stursova M."/>
            <person name="Weitz H."/>
            <person name="Taylor A."/>
            <person name="Grigoriev I.V."/>
            <person name="Nagy L.G."/>
            <person name="Martin F."/>
            <person name="Kauserud H."/>
        </authorList>
    </citation>
    <scope>NUCLEOTIDE SEQUENCE</scope>
    <source>
        <strain evidence="2">CBHHK067</strain>
    </source>
</reference>
<feature type="domain" description="DUF6593" evidence="1">
    <location>
        <begin position="21"/>
        <end position="171"/>
    </location>
</feature>
<evidence type="ECO:0000313" key="2">
    <source>
        <dbReference type="EMBL" id="KAJ7648866.1"/>
    </source>
</evidence>
<accession>A0AAD7G118</accession>
<organism evidence="2 3">
    <name type="scientific">Mycena rosella</name>
    <name type="common">Pink bonnet</name>
    <name type="synonym">Agaricus rosellus</name>
    <dbReference type="NCBI Taxonomy" id="1033263"/>
    <lineage>
        <taxon>Eukaryota</taxon>
        <taxon>Fungi</taxon>
        <taxon>Dikarya</taxon>
        <taxon>Basidiomycota</taxon>
        <taxon>Agaricomycotina</taxon>
        <taxon>Agaricomycetes</taxon>
        <taxon>Agaricomycetidae</taxon>
        <taxon>Agaricales</taxon>
        <taxon>Marasmiineae</taxon>
        <taxon>Mycenaceae</taxon>
        <taxon>Mycena</taxon>
    </lineage>
</organism>
<sequence length="197" mass="21905">MDSQLTLVTATPPIYLKFGSDSMINATIFMNSRPAYTLSTALQGSTTDLSASKTSELLARISRKEILPNTIAFPSVNNGKEIRLNKWMSRQKLSDGLHVHVIETEIGKCFLRKHSVHRLALFTEYECENPVAHWDRPNATSPISLVLYPGTENFHPQIIAAFTIQELRMRMAEKADSVALSRAAAQATPIATLGHRK</sequence>